<evidence type="ECO:0000313" key="5">
    <source>
        <dbReference type="Proteomes" id="UP001302274"/>
    </source>
</evidence>
<dbReference type="CDD" id="cd04301">
    <property type="entry name" value="NAT_SF"/>
    <property type="match status" value="1"/>
</dbReference>
<dbReference type="InterPro" id="IPR050832">
    <property type="entry name" value="Bact_Acetyltransf"/>
</dbReference>
<dbReference type="EMBL" id="JAYGJQ010000001">
    <property type="protein sequence ID" value="MEA9355411.1"/>
    <property type="molecule type" value="Genomic_DNA"/>
</dbReference>
<dbReference type="InterPro" id="IPR000182">
    <property type="entry name" value="GNAT_dom"/>
</dbReference>
<dbReference type="PANTHER" id="PTHR43877:SF2">
    <property type="entry name" value="AMINOALKYLPHOSPHONATE N-ACETYLTRANSFERASE-RELATED"/>
    <property type="match status" value="1"/>
</dbReference>
<reference evidence="4 5" key="1">
    <citation type="submission" date="2023-11" db="EMBL/GenBank/DDBJ databases">
        <title>A Novel Polar Bacteriovorax (B. antarcticus) Isolated from the Biocrust in Antarctica.</title>
        <authorList>
            <person name="Mun W."/>
            <person name="Choi S.Y."/>
            <person name="Mitchell R.J."/>
        </authorList>
    </citation>
    <scope>NUCLEOTIDE SEQUENCE [LARGE SCALE GENOMIC DNA]</scope>
    <source>
        <strain evidence="4 5">PP10</strain>
    </source>
</reference>
<gene>
    <name evidence="4" type="ORF">SHI21_04340</name>
</gene>
<keyword evidence="1" id="KW-0808">Transferase</keyword>
<dbReference type="Gene3D" id="3.40.630.30">
    <property type="match status" value="1"/>
</dbReference>
<accession>A0ABU5VQY3</accession>
<dbReference type="Proteomes" id="UP001302274">
    <property type="component" value="Unassembled WGS sequence"/>
</dbReference>
<sequence length="177" mass="20004">MKIEIRIAELGDIPDIVDHDVRHKDEPGFNGTLAHPFLPGHPWDAEEMRNNKLVSFSKDITEEGWQRVFVIEADGEILGTLNLKNLFHGTLHRAQLGMGLEAPLRGQGLGKQLLDYAINWAKSEDSLLWIDLSVFAHNTPARKLYTNAGFVELAVLEDRLRVGHHRIDDVLMALKLK</sequence>
<evidence type="ECO:0000256" key="2">
    <source>
        <dbReference type="ARBA" id="ARBA00023315"/>
    </source>
</evidence>
<protein>
    <submittedName>
        <fullName evidence="4">GNAT family N-acetyltransferase</fullName>
    </submittedName>
</protein>
<dbReference type="PANTHER" id="PTHR43877">
    <property type="entry name" value="AMINOALKYLPHOSPHONATE N-ACETYLTRANSFERASE-RELATED-RELATED"/>
    <property type="match status" value="1"/>
</dbReference>
<evidence type="ECO:0000256" key="1">
    <source>
        <dbReference type="ARBA" id="ARBA00022679"/>
    </source>
</evidence>
<evidence type="ECO:0000313" key="4">
    <source>
        <dbReference type="EMBL" id="MEA9355411.1"/>
    </source>
</evidence>
<dbReference type="Pfam" id="PF00583">
    <property type="entry name" value="Acetyltransf_1"/>
    <property type="match status" value="1"/>
</dbReference>
<organism evidence="4 5">
    <name type="scientific">Bacteriovorax antarcticus</name>
    <dbReference type="NCBI Taxonomy" id="3088717"/>
    <lineage>
        <taxon>Bacteria</taxon>
        <taxon>Pseudomonadati</taxon>
        <taxon>Bdellovibrionota</taxon>
        <taxon>Bacteriovoracia</taxon>
        <taxon>Bacteriovoracales</taxon>
        <taxon>Bacteriovoracaceae</taxon>
        <taxon>Bacteriovorax</taxon>
    </lineage>
</organism>
<dbReference type="PROSITE" id="PS51186">
    <property type="entry name" value="GNAT"/>
    <property type="match status" value="1"/>
</dbReference>
<proteinExistence type="predicted"/>
<evidence type="ECO:0000259" key="3">
    <source>
        <dbReference type="PROSITE" id="PS51186"/>
    </source>
</evidence>
<dbReference type="SUPFAM" id="SSF55729">
    <property type="entry name" value="Acyl-CoA N-acyltransferases (Nat)"/>
    <property type="match status" value="1"/>
</dbReference>
<comment type="caution">
    <text evidence="4">The sequence shown here is derived from an EMBL/GenBank/DDBJ whole genome shotgun (WGS) entry which is preliminary data.</text>
</comment>
<keyword evidence="5" id="KW-1185">Reference proteome</keyword>
<dbReference type="InterPro" id="IPR016181">
    <property type="entry name" value="Acyl_CoA_acyltransferase"/>
</dbReference>
<dbReference type="RefSeq" id="WP_323574923.1">
    <property type="nucleotide sequence ID" value="NZ_JAYGJQ010000001.1"/>
</dbReference>
<name>A0ABU5VQY3_9BACT</name>
<keyword evidence="2" id="KW-0012">Acyltransferase</keyword>
<feature type="domain" description="N-acetyltransferase" evidence="3">
    <location>
        <begin position="3"/>
        <end position="177"/>
    </location>
</feature>